<dbReference type="RefSeq" id="WP_129441342.1">
    <property type="nucleotide sequence ID" value="NZ_CP035492.1"/>
</dbReference>
<dbReference type="AlphaFoldDB" id="A0A4P6F1Z3"/>
<name>A0A4P6F1Z3_9BACL</name>
<proteinExistence type="predicted"/>
<evidence type="ECO:0000313" key="3">
    <source>
        <dbReference type="Proteomes" id="UP000293568"/>
    </source>
</evidence>
<dbReference type="InterPro" id="IPR011083">
    <property type="entry name" value="Phage_tail_collar_dom"/>
</dbReference>
<keyword evidence="3" id="KW-1185">Reference proteome</keyword>
<reference evidence="2 3" key="1">
    <citation type="submission" date="2019-01" db="EMBL/GenBank/DDBJ databases">
        <title>Genome sequencing of strain FW100M-2.</title>
        <authorList>
            <person name="Heo J."/>
            <person name="Kim S.-J."/>
            <person name="Kim J.-S."/>
            <person name="Hong S.-B."/>
            <person name="Kwon S.-W."/>
        </authorList>
    </citation>
    <scope>NUCLEOTIDE SEQUENCE [LARGE SCALE GENOMIC DNA]</scope>
    <source>
        <strain evidence="2 3">FW100M-2</strain>
    </source>
</reference>
<dbReference type="InterPro" id="IPR037053">
    <property type="entry name" value="Phage_tail_collar_dom_sf"/>
</dbReference>
<dbReference type="Proteomes" id="UP000293568">
    <property type="component" value="Chromosome"/>
</dbReference>
<organism evidence="2 3">
    <name type="scientific">Paenibacillus protaetiae</name>
    <dbReference type="NCBI Taxonomy" id="2509456"/>
    <lineage>
        <taxon>Bacteria</taxon>
        <taxon>Bacillati</taxon>
        <taxon>Bacillota</taxon>
        <taxon>Bacilli</taxon>
        <taxon>Bacillales</taxon>
        <taxon>Paenibacillaceae</taxon>
        <taxon>Paenibacillus</taxon>
    </lineage>
</organism>
<dbReference type="OrthoDB" id="9810174at2"/>
<gene>
    <name evidence="2" type="ORF">ET464_12460</name>
</gene>
<dbReference type="Gene3D" id="3.90.1340.10">
    <property type="entry name" value="Phage tail collar domain"/>
    <property type="match status" value="1"/>
</dbReference>
<sequence length="174" mass="18193">MADSYTGEIRMFAGNYAPVGWMFCDGQLLSIAENSVLYSLIGTTYGGDGVNTFALPDLRGRAPVHQGNYQGSSFTIGQAGGTETVALTINQLPAHSHSFLTQTKQGNTSNPSQASPAMSSLAFYTEAAPAPAVNGQMMAGAISPAGGSQSHNNMMPYVGIHFIISLNGIFPPRS</sequence>
<dbReference type="KEGG" id="pprt:ET464_12460"/>
<evidence type="ECO:0000313" key="2">
    <source>
        <dbReference type="EMBL" id="QAY67087.1"/>
    </source>
</evidence>
<accession>A0A4P6F1Z3</accession>
<dbReference type="Pfam" id="PF07484">
    <property type="entry name" value="Collar"/>
    <property type="match status" value="1"/>
</dbReference>
<feature type="domain" description="Phage tail collar" evidence="1">
    <location>
        <begin position="7"/>
        <end position="63"/>
    </location>
</feature>
<dbReference type="EMBL" id="CP035492">
    <property type="protein sequence ID" value="QAY67087.1"/>
    <property type="molecule type" value="Genomic_DNA"/>
</dbReference>
<evidence type="ECO:0000259" key="1">
    <source>
        <dbReference type="Pfam" id="PF07484"/>
    </source>
</evidence>
<protein>
    <submittedName>
        <fullName evidence="2">Phage tail protein</fullName>
    </submittedName>
</protein>
<dbReference type="SUPFAM" id="SSF88874">
    <property type="entry name" value="Receptor-binding domain of short tail fibre protein gp12"/>
    <property type="match status" value="1"/>
</dbReference>